<comment type="cofactor">
    <cofactor evidence="1">
        <name>FAD</name>
        <dbReference type="ChEBI" id="CHEBI:57692"/>
    </cofactor>
</comment>
<dbReference type="PRINTS" id="PR00410">
    <property type="entry name" value="PHEHYDRXLASE"/>
</dbReference>
<dbReference type="PANTHER" id="PTHR47354">
    <property type="entry name" value="NADH OXIDOREDUCTASE HCR"/>
    <property type="match status" value="1"/>
</dbReference>
<dbReference type="InterPro" id="IPR017927">
    <property type="entry name" value="FAD-bd_FR_type"/>
</dbReference>
<dbReference type="CDD" id="cd00207">
    <property type="entry name" value="fer2"/>
    <property type="match status" value="1"/>
</dbReference>
<evidence type="ECO:0000313" key="8">
    <source>
        <dbReference type="Proteomes" id="UP001272987"/>
    </source>
</evidence>
<protein>
    <submittedName>
        <fullName evidence="6">FAD-binding oxidoreductase</fullName>
    </submittedName>
</protein>
<dbReference type="InterPro" id="IPR017938">
    <property type="entry name" value="Riboflavin_synthase-like_b-brl"/>
</dbReference>
<dbReference type="InterPro" id="IPR036010">
    <property type="entry name" value="2Fe-2S_ferredoxin-like_sf"/>
</dbReference>
<dbReference type="RefSeq" id="WP_199849151.1">
    <property type="nucleotide sequence ID" value="NZ_BCMK01000008.1"/>
</dbReference>
<dbReference type="EMBL" id="JARAWP010000019">
    <property type="protein sequence ID" value="MDX3022160.1"/>
    <property type="molecule type" value="Genomic_DNA"/>
</dbReference>
<dbReference type="PROSITE" id="PS51085">
    <property type="entry name" value="2FE2S_FER_2"/>
    <property type="match status" value="1"/>
</dbReference>
<dbReference type="GeneID" id="69809329"/>
<proteinExistence type="predicted"/>
<dbReference type="GO" id="GO:0051537">
    <property type="term" value="F:2 iron, 2 sulfur cluster binding"/>
    <property type="evidence" value="ECO:0007669"/>
    <property type="project" value="UniProtKB-KW"/>
</dbReference>
<evidence type="ECO:0000256" key="3">
    <source>
        <dbReference type="ARBA" id="ARBA00023014"/>
    </source>
</evidence>
<dbReference type="EMBL" id="JARAWC010000039">
    <property type="protein sequence ID" value="MDX2965224.1"/>
    <property type="molecule type" value="Genomic_DNA"/>
</dbReference>
<dbReference type="Pfam" id="PF00970">
    <property type="entry name" value="FAD_binding_6"/>
    <property type="match status" value="1"/>
</dbReference>
<evidence type="ECO:0000313" key="9">
    <source>
        <dbReference type="Proteomes" id="UP001282288"/>
    </source>
</evidence>
<dbReference type="InterPro" id="IPR006058">
    <property type="entry name" value="2Fe2S_fd_BS"/>
</dbReference>
<dbReference type="Proteomes" id="UP001272987">
    <property type="component" value="Unassembled WGS sequence"/>
</dbReference>
<dbReference type="InterPro" id="IPR012675">
    <property type="entry name" value="Beta-grasp_dom_sf"/>
</dbReference>
<name>A0AAP6EJP4_9ACTN</name>
<dbReference type="PANTHER" id="PTHR47354:SF5">
    <property type="entry name" value="PROTEIN RFBI"/>
    <property type="match status" value="1"/>
</dbReference>
<dbReference type="Pfam" id="PF00111">
    <property type="entry name" value="Fer2"/>
    <property type="match status" value="1"/>
</dbReference>
<evidence type="ECO:0000259" key="5">
    <source>
        <dbReference type="PROSITE" id="PS51384"/>
    </source>
</evidence>
<dbReference type="SUPFAM" id="SSF63380">
    <property type="entry name" value="Riboflavin synthase domain-like"/>
    <property type="match status" value="1"/>
</dbReference>
<dbReference type="PROSITE" id="PS00197">
    <property type="entry name" value="2FE2S_FER_1"/>
    <property type="match status" value="1"/>
</dbReference>
<dbReference type="PROSITE" id="PS51384">
    <property type="entry name" value="FAD_FR"/>
    <property type="match status" value="1"/>
</dbReference>
<feature type="domain" description="2Fe-2S ferredoxin-type" evidence="4">
    <location>
        <begin position="1"/>
        <end position="94"/>
    </location>
</feature>
<accession>A0AAP6EJP4</accession>
<evidence type="ECO:0000256" key="1">
    <source>
        <dbReference type="ARBA" id="ARBA00001974"/>
    </source>
</evidence>
<dbReference type="InterPro" id="IPR050415">
    <property type="entry name" value="MRET"/>
</dbReference>
<sequence>MTVTLTTSDGECLEFACAPGQSVLEAAAEWGAVLPSACRSGTCGSCRATVTDGACDLGMYSADALPSGERDAGGVLLCRTYPSGPLTADLPYDNSRILYGAIPVRQGTVCALETVARDTVRLELLLEEDEERGAGFQFHAGQFVEVQVPGRVERRAYSLANTGNREGRVELFVRLRPGGLFSSYLREEAQVGDRLTVHGPQGAFGLRGRTLSRCGSSSA</sequence>
<evidence type="ECO:0000313" key="6">
    <source>
        <dbReference type="EMBL" id="MDX2965224.1"/>
    </source>
</evidence>
<dbReference type="AlphaFoldDB" id="A0AAP6EJP4"/>
<keyword evidence="8" id="KW-1185">Reference proteome</keyword>
<evidence type="ECO:0000259" key="4">
    <source>
        <dbReference type="PROSITE" id="PS51085"/>
    </source>
</evidence>
<dbReference type="Gene3D" id="2.40.30.10">
    <property type="entry name" value="Translation factors"/>
    <property type="match status" value="1"/>
</dbReference>
<evidence type="ECO:0000256" key="2">
    <source>
        <dbReference type="ARBA" id="ARBA00022714"/>
    </source>
</evidence>
<dbReference type="Gene3D" id="3.10.20.30">
    <property type="match status" value="1"/>
</dbReference>
<feature type="domain" description="FAD-binding FR-type" evidence="5">
    <location>
        <begin position="102"/>
        <end position="207"/>
    </location>
</feature>
<gene>
    <name evidence="6" type="ORF">PV399_36695</name>
    <name evidence="7" type="ORF">PV666_30380</name>
</gene>
<keyword evidence="3" id="KW-0411">Iron-sulfur</keyword>
<dbReference type="Proteomes" id="UP001282288">
    <property type="component" value="Unassembled WGS sequence"/>
</dbReference>
<keyword evidence="2" id="KW-0408">Iron</keyword>
<evidence type="ECO:0000313" key="7">
    <source>
        <dbReference type="EMBL" id="MDX3022160.1"/>
    </source>
</evidence>
<keyword evidence="2" id="KW-0001">2Fe-2S</keyword>
<dbReference type="GO" id="GO:0016491">
    <property type="term" value="F:oxidoreductase activity"/>
    <property type="evidence" value="ECO:0007669"/>
    <property type="project" value="InterPro"/>
</dbReference>
<dbReference type="InterPro" id="IPR008333">
    <property type="entry name" value="Cbr1-like_FAD-bd_dom"/>
</dbReference>
<dbReference type="SUPFAM" id="SSF54292">
    <property type="entry name" value="2Fe-2S ferredoxin-like"/>
    <property type="match status" value="1"/>
</dbReference>
<comment type="caution">
    <text evidence="6">The sequence shown here is derived from an EMBL/GenBank/DDBJ whole genome shotgun (WGS) entry which is preliminary data.</text>
</comment>
<reference evidence="6 8" key="1">
    <citation type="journal article" date="2023" name="Microb. Genom.">
        <title>Mesoterricola silvestris gen. nov., sp. nov., Mesoterricola sediminis sp. nov., Geothrix oryzae sp. nov., Geothrix edaphica sp. nov., Geothrix rubra sp. nov., and Geothrix limicola sp. nov., six novel members of Acidobacteriota isolated from soils.</title>
        <authorList>
            <person name="Weisberg A.J."/>
            <person name="Pearce E."/>
            <person name="Kramer C.G."/>
            <person name="Chang J.H."/>
            <person name="Clarke C.R."/>
        </authorList>
    </citation>
    <scope>NUCLEOTIDE SEQUENCE</scope>
    <source>
        <strain evidence="7 8">NB05-1H</strain>
        <strain evidence="6">NRRL_B-16521</strain>
    </source>
</reference>
<organism evidence="6 9">
    <name type="scientific">Streptomyces acidiscabies</name>
    <dbReference type="NCBI Taxonomy" id="42234"/>
    <lineage>
        <taxon>Bacteria</taxon>
        <taxon>Bacillati</taxon>
        <taxon>Actinomycetota</taxon>
        <taxon>Actinomycetes</taxon>
        <taxon>Kitasatosporales</taxon>
        <taxon>Streptomycetaceae</taxon>
        <taxon>Streptomyces</taxon>
    </lineage>
</organism>
<dbReference type="InterPro" id="IPR001041">
    <property type="entry name" value="2Fe-2S_ferredoxin-type"/>
</dbReference>
<keyword evidence="2" id="KW-0479">Metal-binding</keyword>